<evidence type="ECO:0008006" key="4">
    <source>
        <dbReference type="Google" id="ProtNLM"/>
    </source>
</evidence>
<dbReference type="RefSeq" id="WP_155305897.1">
    <property type="nucleotide sequence ID" value="NZ_AP021875.1"/>
</dbReference>
<feature type="region of interest" description="Disordered" evidence="1">
    <location>
        <begin position="131"/>
        <end position="203"/>
    </location>
</feature>
<dbReference type="KEGG" id="dwd:DSCW_45370"/>
<dbReference type="InterPro" id="IPR021973">
    <property type="entry name" value="SprA-related"/>
</dbReference>
<dbReference type="Proteomes" id="UP000427769">
    <property type="component" value="Chromosome"/>
</dbReference>
<organism evidence="2 3">
    <name type="scientific">Desulfosarcina widdelii</name>
    <dbReference type="NCBI Taxonomy" id="947919"/>
    <lineage>
        <taxon>Bacteria</taxon>
        <taxon>Pseudomonadati</taxon>
        <taxon>Thermodesulfobacteriota</taxon>
        <taxon>Desulfobacteria</taxon>
        <taxon>Desulfobacterales</taxon>
        <taxon>Desulfosarcinaceae</taxon>
        <taxon>Desulfosarcina</taxon>
    </lineage>
</organism>
<dbReference type="Pfam" id="PF12118">
    <property type="entry name" value="SprA-related"/>
    <property type="match status" value="1"/>
</dbReference>
<protein>
    <recommendedName>
        <fullName evidence="4">SprA-related family protein</fullName>
    </recommendedName>
</protein>
<evidence type="ECO:0000313" key="3">
    <source>
        <dbReference type="Proteomes" id="UP000427769"/>
    </source>
</evidence>
<feature type="region of interest" description="Disordered" evidence="1">
    <location>
        <begin position="16"/>
        <end position="88"/>
    </location>
</feature>
<dbReference type="AlphaFoldDB" id="A0A5K7Z8M7"/>
<evidence type="ECO:0000256" key="1">
    <source>
        <dbReference type="SAM" id="MobiDB-lite"/>
    </source>
</evidence>
<feature type="compositionally biased region" description="Basic and acidic residues" evidence="1">
    <location>
        <begin position="59"/>
        <end position="77"/>
    </location>
</feature>
<sequence length="203" mass="21509">MIGRIDNSLSALPALGAAGVSNGQPSGRIGASVEPNAGQSDQKGNTTGDPTLTESEEQEVQRLNRRDQEVRAHERAHMAAGAGVVQGGASFTFTRGPDGKMYAVGGEVKIDTSTENDPDRTIRKMQQVKRAALAPAEPSGTDRSVAARAGQIEAQARQEKVKQENAEQKEDQNSLQDAGSLPVATARRPYQNEMTGQALNIMA</sequence>
<keyword evidence="3" id="KW-1185">Reference proteome</keyword>
<dbReference type="OrthoDB" id="9812722at2"/>
<feature type="compositionally biased region" description="Low complexity" evidence="1">
    <location>
        <begin position="79"/>
        <end position="88"/>
    </location>
</feature>
<evidence type="ECO:0000313" key="2">
    <source>
        <dbReference type="EMBL" id="BBO77120.1"/>
    </source>
</evidence>
<feature type="compositionally biased region" description="Basic and acidic residues" evidence="1">
    <location>
        <begin position="156"/>
        <end position="172"/>
    </location>
</feature>
<feature type="compositionally biased region" description="Polar residues" evidence="1">
    <location>
        <begin position="192"/>
        <end position="203"/>
    </location>
</feature>
<proteinExistence type="predicted"/>
<name>A0A5K7Z8M7_9BACT</name>
<feature type="compositionally biased region" description="Polar residues" evidence="1">
    <location>
        <begin position="37"/>
        <end position="53"/>
    </location>
</feature>
<reference evidence="2 3" key="1">
    <citation type="submission" date="2019-11" db="EMBL/GenBank/DDBJ databases">
        <title>Comparative genomics of hydrocarbon-degrading Desulfosarcina strains.</title>
        <authorList>
            <person name="Watanabe M."/>
            <person name="Kojima H."/>
            <person name="Fukui M."/>
        </authorList>
    </citation>
    <scope>NUCLEOTIDE SEQUENCE [LARGE SCALE GENOMIC DNA]</scope>
    <source>
        <strain evidence="2 3">PP31</strain>
    </source>
</reference>
<gene>
    <name evidence="2" type="ORF">DSCW_45370</name>
</gene>
<dbReference type="EMBL" id="AP021875">
    <property type="protein sequence ID" value="BBO77120.1"/>
    <property type="molecule type" value="Genomic_DNA"/>
</dbReference>
<accession>A0A5K7Z8M7</accession>